<dbReference type="KEGG" id="cmax:111476814"/>
<dbReference type="PANTHER" id="PTHR10177">
    <property type="entry name" value="CYCLINS"/>
    <property type="match status" value="1"/>
</dbReference>
<keyword evidence="3 6" id="KW-0195">Cyclin</keyword>
<dbReference type="GO" id="GO:0016538">
    <property type="term" value="F:cyclin-dependent protein serine/threonine kinase regulator activity"/>
    <property type="evidence" value="ECO:0007669"/>
    <property type="project" value="InterPro"/>
</dbReference>
<dbReference type="SMART" id="SM00385">
    <property type="entry name" value="CYCLIN"/>
    <property type="match status" value="1"/>
</dbReference>
<dbReference type="InterPro" id="IPR039361">
    <property type="entry name" value="Cyclin"/>
</dbReference>
<dbReference type="SUPFAM" id="SSF47954">
    <property type="entry name" value="Cyclin-like"/>
    <property type="match status" value="1"/>
</dbReference>
<organism evidence="8 9">
    <name type="scientific">Cucurbita maxima</name>
    <name type="common">Pumpkin</name>
    <name type="synonym">Winter squash</name>
    <dbReference type="NCBI Taxonomy" id="3661"/>
    <lineage>
        <taxon>Eukaryota</taxon>
        <taxon>Viridiplantae</taxon>
        <taxon>Streptophyta</taxon>
        <taxon>Embryophyta</taxon>
        <taxon>Tracheophyta</taxon>
        <taxon>Spermatophyta</taxon>
        <taxon>Magnoliopsida</taxon>
        <taxon>eudicotyledons</taxon>
        <taxon>Gunneridae</taxon>
        <taxon>Pentapetalae</taxon>
        <taxon>rosids</taxon>
        <taxon>fabids</taxon>
        <taxon>Cucurbitales</taxon>
        <taxon>Cucurbitaceae</taxon>
        <taxon>Cucurbiteae</taxon>
        <taxon>Cucurbita</taxon>
    </lineage>
</organism>
<evidence type="ECO:0000256" key="4">
    <source>
        <dbReference type="ARBA" id="ARBA00023306"/>
    </source>
</evidence>
<evidence type="ECO:0000256" key="6">
    <source>
        <dbReference type="RuleBase" id="RU000383"/>
    </source>
</evidence>
<keyword evidence="8" id="KW-1185">Reference proteome</keyword>
<dbReference type="Pfam" id="PF00134">
    <property type="entry name" value="Cyclin_N"/>
    <property type="match status" value="1"/>
</dbReference>
<evidence type="ECO:0000259" key="7">
    <source>
        <dbReference type="SMART" id="SM00385"/>
    </source>
</evidence>
<sequence>MGDSAVPMFVQHTEAMLDVIHRTEKLEIKDVDEEPVIDIDSLDKKDPLRVVEYIDDLYTYCRAAEVSVCVPPNYMAQQTHISERMRRFLIDWLIIEFMKELTKQNIMIALKVHYKFKLMEEILYLTVNLVDRFLAVQEKKKLQLVGVTAMFIACKYKEVCFLVMDDFIQISEKAFRAKEILNMVGFLSTSTMMSWYEDDVMSVGDSLSVKWFLQEKLMFNTLQFKLSVPTLYVFMRRFLKAIQSHREVRSSITSE</sequence>
<comment type="subunit">
    <text evidence="1">Interacts with the CDC2 protein kinase to form a serine/threonine kinase holoenzyme complex also known as maturation promoting factor (MPF). The cyclin subunit imparts substrate specificity to the complex.</text>
</comment>
<protein>
    <recommendedName>
        <fullName evidence="5">B-like cyclin</fullName>
    </recommendedName>
</protein>
<evidence type="ECO:0000256" key="1">
    <source>
        <dbReference type="ARBA" id="ARBA00011177"/>
    </source>
</evidence>
<accession>A0A6J1IGS6</accession>
<dbReference type="FunFam" id="1.10.472.10:FF:000001">
    <property type="entry name" value="G2/mitotic-specific cyclin"/>
    <property type="match status" value="1"/>
</dbReference>
<name>A0A6J1IGS6_CUCMA</name>
<dbReference type="InterPro" id="IPR036915">
    <property type="entry name" value="Cyclin-like_sf"/>
</dbReference>
<evidence type="ECO:0000313" key="8">
    <source>
        <dbReference type="Proteomes" id="UP000504608"/>
    </source>
</evidence>
<proteinExistence type="inferred from homology"/>
<dbReference type="OrthoDB" id="5590282at2759"/>
<dbReference type="AlphaFoldDB" id="A0A6J1IGS6"/>
<dbReference type="Gene3D" id="1.10.472.10">
    <property type="entry name" value="Cyclin-like"/>
    <property type="match status" value="3"/>
</dbReference>
<dbReference type="InterPro" id="IPR013763">
    <property type="entry name" value="Cyclin-like_dom"/>
</dbReference>
<reference evidence="9" key="1">
    <citation type="submission" date="2025-08" db="UniProtKB">
        <authorList>
            <consortium name="RefSeq"/>
        </authorList>
    </citation>
    <scope>IDENTIFICATION</scope>
    <source>
        <tissue evidence="9">Young leaves</tissue>
    </source>
</reference>
<dbReference type="Proteomes" id="UP000504608">
    <property type="component" value="Unplaced"/>
</dbReference>
<evidence type="ECO:0000256" key="5">
    <source>
        <dbReference type="ARBA" id="ARBA00032263"/>
    </source>
</evidence>
<evidence type="ECO:0000256" key="3">
    <source>
        <dbReference type="ARBA" id="ARBA00023127"/>
    </source>
</evidence>
<feature type="domain" description="Cyclin-like" evidence="7">
    <location>
        <begin position="110"/>
        <end position="189"/>
    </location>
</feature>
<keyword evidence="4" id="KW-0131">Cell cycle</keyword>
<dbReference type="PIRSF" id="PIRSF001771">
    <property type="entry name" value="Cyclin_A_B_D_E"/>
    <property type="match status" value="1"/>
</dbReference>
<keyword evidence="2" id="KW-0132">Cell division</keyword>
<gene>
    <name evidence="9" type="primary">LOC111476814</name>
</gene>
<dbReference type="GO" id="GO:0044772">
    <property type="term" value="P:mitotic cell cycle phase transition"/>
    <property type="evidence" value="ECO:0007669"/>
    <property type="project" value="InterPro"/>
</dbReference>
<dbReference type="InterPro" id="IPR046965">
    <property type="entry name" value="Cyclin_A/B-like"/>
</dbReference>
<dbReference type="GeneID" id="111476814"/>
<dbReference type="InterPro" id="IPR006671">
    <property type="entry name" value="Cyclin_N"/>
</dbReference>
<dbReference type="RefSeq" id="XP_022976396.1">
    <property type="nucleotide sequence ID" value="XM_023120628.1"/>
</dbReference>
<evidence type="ECO:0000313" key="9">
    <source>
        <dbReference type="RefSeq" id="XP_022976396.1"/>
    </source>
</evidence>
<evidence type="ECO:0000256" key="2">
    <source>
        <dbReference type="ARBA" id="ARBA00022618"/>
    </source>
</evidence>
<dbReference type="GO" id="GO:0051301">
    <property type="term" value="P:cell division"/>
    <property type="evidence" value="ECO:0007669"/>
    <property type="project" value="UniProtKB-KW"/>
</dbReference>
<comment type="similarity">
    <text evidence="6">Belongs to the cyclin family.</text>
</comment>